<dbReference type="Gene3D" id="3.40.50.300">
    <property type="entry name" value="P-loop containing nucleotide triphosphate hydrolases"/>
    <property type="match status" value="1"/>
</dbReference>
<dbReference type="InterPro" id="IPR027417">
    <property type="entry name" value="P-loop_NTPase"/>
</dbReference>
<evidence type="ECO:0000313" key="2">
    <source>
        <dbReference type="Proteomes" id="UP000621454"/>
    </source>
</evidence>
<dbReference type="EMBL" id="BMGC01000003">
    <property type="protein sequence ID" value="GGB21021.1"/>
    <property type="molecule type" value="Genomic_DNA"/>
</dbReference>
<dbReference type="PANTHER" id="PTHR37807:SF3">
    <property type="entry name" value="OS07G0160300 PROTEIN"/>
    <property type="match status" value="1"/>
</dbReference>
<reference evidence="1" key="2">
    <citation type="submission" date="2020-09" db="EMBL/GenBank/DDBJ databases">
        <authorList>
            <person name="Sun Q."/>
            <person name="Zhou Y."/>
        </authorList>
    </citation>
    <scope>NUCLEOTIDE SEQUENCE</scope>
    <source>
        <strain evidence="1">CGMCC 1.12827</strain>
    </source>
</reference>
<dbReference type="RefSeq" id="WP_188585142.1">
    <property type="nucleotide sequence ID" value="NZ_BMGC01000003.1"/>
</dbReference>
<protein>
    <submittedName>
        <fullName evidence="1">Adenylyl-sulfate kinase</fullName>
    </submittedName>
</protein>
<dbReference type="SUPFAM" id="SSF52540">
    <property type="entry name" value="P-loop containing nucleoside triphosphate hydrolases"/>
    <property type="match status" value="1"/>
</dbReference>
<accession>A0A916WQU7</accession>
<keyword evidence="1" id="KW-0418">Kinase</keyword>
<dbReference type="PANTHER" id="PTHR37807">
    <property type="entry name" value="OS07G0160300 PROTEIN"/>
    <property type="match status" value="1"/>
</dbReference>
<dbReference type="AlphaFoldDB" id="A0A916WQU7"/>
<reference evidence="1" key="1">
    <citation type="journal article" date="2014" name="Int. J. Syst. Evol. Microbiol.">
        <title>Complete genome sequence of Corynebacterium casei LMG S-19264T (=DSM 44701T), isolated from a smear-ripened cheese.</title>
        <authorList>
            <consortium name="US DOE Joint Genome Institute (JGI-PGF)"/>
            <person name="Walter F."/>
            <person name="Albersmeier A."/>
            <person name="Kalinowski J."/>
            <person name="Ruckert C."/>
        </authorList>
    </citation>
    <scope>NUCLEOTIDE SEQUENCE</scope>
    <source>
        <strain evidence="1">CGMCC 1.12827</strain>
    </source>
</reference>
<organism evidence="1 2">
    <name type="scientific">Gordonia jinhuaensis</name>
    <dbReference type="NCBI Taxonomy" id="1517702"/>
    <lineage>
        <taxon>Bacteria</taxon>
        <taxon>Bacillati</taxon>
        <taxon>Actinomycetota</taxon>
        <taxon>Actinomycetes</taxon>
        <taxon>Mycobacteriales</taxon>
        <taxon>Gordoniaceae</taxon>
        <taxon>Gordonia</taxon>
    </lineage>
</organism>
<dbReference type="Proteomes" id="UP000621454">
    <property type="component" value="Unassembled WGS sequence"/>
</dbReference>
<proteinExistence type="predicted"/>
<comment type="caution">
    <text evidence="1">The sequence shown here is derived from an EMBL/GenBank/DDBJ whole genome shotgun (WGS) entry which is preliminary data.</text>
</comment>
<keyword evidence="2" id="KW-1185">Reference proteome</keyword>
<name>A0A916WQU7_9ACTN</name>
<dbReference type="GO" id="GO:0016301">
    <property type="term" value="F:kinase activity"/>
    <property type="evidence" value="ECO:0007669"/>
    <property type="project" value="UniProtKB-KW"/>
</dbReference>
<gene>
    <name evidence="1" type="ORF">GCM10011489_06440</name>
</gene>
<evidence type="ECO:0000313" key="1">
    <source>
        <dbReference type="EMBL" id="GGB21021.1"/>
    </source>
</evidence>
<dbReference type="Pfam" id="PF13671">
    <property type="entry name" value="AAA_33"/>
    <property type="match status" value="1"/>
</dbReference>
<keyword evidence="1" id="KW-0808">Transferase</keyword>
<sequence>MTSRDDSRTPTLVVLSGLPGVGKTTLARMVAAQIGAIHLRLDTIESALVSGGVIERAGGWEAVPDAGYRVAYAMAGDLLRTGHSVIADSVNPLPVTRAAWAAVALSSRIRLVEAEVYCSDPDAHRRRVEQRVSDLDGLVVPTWAQVTSREYEPWDHDVLRVDTADGTEHAAAVLATAVR</sequence>